<dbReference type="GO" id="GO:0005634">
    <property type="term" value="C:nucleus"/>
    <property type="evidence" value="ECO:0007669"/>
    <property type="project" value="UniProtKB-SubCell"/>
</dbReference>
<comment type="similarity">
    <text evidence="3">Belongs to the SMC family. SMC6 subfamily.</text>
</comment>
<feature type="transmembrane region" description="Helical" evidence="14">
    <location>
        <begin position="1178"/>
        <end position="1196"/>
    </location>
</feature>
<dbReference type="EMBL" id="CAJVPP010006003">
    <property type="protein sequence ID" value="CAG8672692.1"/>
    <property type="molecule type" value="Genomic_DNA"/>
</dbReference>
<dbReference type="Proteomes" id="UP000789375">
    <property type="component" value="Unassembled WGS sequence"/>
</dbReference>
<feature type="non-terminal residue" evidence="16">
    <location>
        <position position="1"/>
    </location>
</feature>
<evidence type="ECO:0000256" key="6">
    <source>
        <dbReference type="ARBA" id="ARBA00022763"/>
    </source>
</evidence>
<evidence type="ECO:0000256" key="4">
    <source>
        <dbReference type="ARBA" id="ARBA00022454"/>
    </source>
</evidence>
<keyword evidence="4" id="KW-0158">Chromosome</keyword>
<dbReference type="PANTHER" id="PTHR19306:SF6">
    <property type="entry name" value="STRUCTURAL MAINTENANCE OF CHROMOSOMES PROTEIN 6"/>
    <property type="match status" value="1"/>
</dbReference>
<dbReference type="SUPFAM" id="SSF52540">
    <property type="entry name" value="P-loop containing nucleoside triphosphate hydrolases"/>
    <property type="match status" value="2"/>
</dbReference>
<evidence type="ECO:0000256" key="12">
    <source>
        <dbReference type="SAM" id="Coils"/>
    </source>
</evidence>
<evidence type="ECO:0000256" key="10">
    <source>
        <dbReference type="ARBA" id="ARBA00023204"/>
    </source>
</evidence>
<feature type="coiled-coil region" evidence="12">
    <location>
        <begin position="693"/>
        <end position="843"/>
    </location>
</feature>
<keyword evidence="14" id="KW-1133">Transmembrane helix</keyword>
<keyword evidence="8 12" id="KW-0175">Coiled coil</keyword>
<comment type="subcellular location">
    <subcellularLocation>
        <location evidence="2">Chromosome</location>
    </subcellularLocation>
    <subcellularLocation>
        <location evidence="1">Nucleus</location>
    </subcellularLocation>
</comment>
<gene>
    <name evidence="16" type="ORF">FMOSSE_LOCUS12493</name>
</gene>
<keyword evidence="17" id="KW-1185">Reference proteome</keyword>
<keyword evidence="5" id="KW-0547">Nucleotide-binding</keyword>
<dbReference type="Gene3D" id="3.40.50.300">
    <property type="entry name" value="P-loop containing nucleotide triphosphate hydrolases"/>
    <property type="match status" value="2"/>
</dbReference>
<dbReference type="Pfam" id="PF02463">
    <property type="entry name" value="SMC_N"/>
    <property type="match status" value="1"/>
</dbReference>
<feature type="coiled-coil region" evidence="12">
    <location>
        <begin position="288"/>
        <end position="510"/>
    </location>
</feature>
<reference evidence="16" key="1">
    <citation type="submission" date="2021-06" db="EMBL/GenBank/DDBJ databases">
        <authorList>
            <person name="Kallberg Y."/>
            <person name="Tangrot J."/>
            <person name="Rosling A."/>
        </authorList>
    </citation>
    <scope>NUCLEOTIDE SEQUENCE</scope>
    <source>
        <strain evidence="16">87-6 pot B 2015</strain>
    </source>
</reference>
<keyword evidence="14" id="KW-0812">Transmembrane</keyword>
<keyword evidence="7" id="KW-0067">ATP-binding</keyword>
<evidence type="ECO:0000256" key="5">
    <source>
        <dbReference type="ARBA" id="ARBA00022741"/>
    </source>
</evidence>
<dbReference type="InterPro" id="IPR027417">
    <property type="entry name" value="P-loop_NTPase"/>
</dbReference>
<evidence type="ECO:0000313" key="16">
    <source>
        <dbReference type="EMBL" id="CAG8672692.1"/>
    </source>
</evidence>
<evidence type="ECO:0000313" key="17">
    <source>
        <dbReference type="Proteomes" id="UP000789375"/>
    </source>
</evidence>
<evidence type="ECO:0000256" key="1">
    <source>
        <dbReference type="ARBA" id="ARBA00004123"/>
    </source>
</evidence>
<evidence type="ECO:0000256" key="2">
    <source>
        <dbReference type="ARBA" id="ARBA00004286"/>
    </source>
</evidence>
<keyword evidence="14" id="KW-0472">Membrane</keyword>
<proteinExistence type="inferred from homology"/>
<feature type="region of interest" description="Disordered" evidence="13">
    <location>
        <begin position="1"/>
        <end position="51"/>
    </location>
</feature>
<keyword evidence="10" id="KW-0234">DNA repair</keyword>
<feature type="compositionally biased region" description="Basic residues" evidence="13">
    <location>
        <begin position="27"/>
        <end position="42"/>
    </location>
</feature>
<keyword evidence="9" id="KW-0233">DNA recombination</keyword>
<dbReference type="InterPro" id="IPR003395">
    <property type="entry name" value="RecF/RecN/SMC_N"/>
</dbReference>
<name>A0A9N9ED92_FUNMO</name>
<evidence type="ECO:0000256" key="11">
    <source>
        <dbReference type="ARBA" id="ARBA00023242"/>
    </source>
</evidence>
<evidence type="ECO:0000256" key="8">
    <source>
        <dbReference type="ARBA" id="ARBA00023054"/>
    </source>
</evidence>
<accession>A0A9N9ED92</accession>
<feature type="domain" description="RecF/RecN/SMC N-terminal" evidence="15">
    <location>
        <begin position="92"/>
        <end position="1061"/>
    </location>
</feature>
<dbReference type="GO" id="GO:0005524">
    <property type="term" value="F:ATP binding"/>
    <property type="evidence" value="ECO:0007669"/>
    <property type="project" value="UniProtKB-KW"/>
</dbReference>
<dbReference type="GO" id="GO:0030915">
    <property type="term" value="C:Smc5-Smc6 complex"/>
    <property type="evidence" value="ECO:0007669"/>
    <property type="project" value="TreeGrafter"/>
</dbReference>
<sequence length="1295" mass="148405">MSSKRQRSESSESEAEEASNSQCQTRSRSRSVVHSHSKRARRSQTEEINAFPDNISEEDEEVENEEIVAEGIENTRLKKKSATGATAESGVIESIELVNFMCHKFLKVPFGPKINFIIGHNGSGKSAILTGITVCLGGKANVTNRASNLKSLIREGSNVAQITIKLRNRGEDAFNQDIYGDSIIIERRISSDGSNKYKIKTHDGKKTVSEKREELNAILDHMAIQVDNPINVLSQDTARQFLHSSSAEDKYKFFMKGTQLTQLSEDYELIRESIETTQNIIKYKKEVVPELLKEAKEAEERYKDMQKARELELNVASFKNQMAWAQVEEKEQEVIEAERNAQRAMRRLPNLQAKLDKEETEFDEINTVVLDLEQKYHDLTNLSINPLKERKNELNSLIRDKTRQLNELKACLKQDVEKHQQRIDEETQKLKDVNRQKRNEIMNAIRTAEEQLETLVEEQKQCKSQLTELEEKSVHIRNQRLSWEGDLRRNQEDVARNENLLQQLREQKSNNLKIFGPTIPDVLKAINGEHRWNKKPVGPFGLYMKLLNPEWSDTLESVIGNTLSTFAVNNHRDQRLLADIMKRFNCNSPIIIGEDDNFDYTQGEPDKRFLTILRALKIDDENVKRRLINNNRIESIILVEKRAEADIIMHNNGNGFPRNVEGCYTIDGYKVGHKGGGFSTQSINRYRGPARFKQDIDGQIRDAERKLSDSKETNSRYKVELERAEFELNKVNDEKKALLQDEPANIAALEEVKKETEHEIEMYKGQYVNIQRKKLQLTDEHEPLVNEFEDIQQRLDALSSEAESLGANIEEKVRTRVKSEMNKKHWENKLALEKENIATASSEVEKKKLVLEEWTKQARDYCPERVEVTKPAHELDREIKEFQARLREREKKHGASLEEIASAMAATCDAYRNAKHEIEHMEIFVKDLKSALQDRMSKWRNFRTFIAVRSKIQFTYQLSKRGYSGKLMFDHPNKKLSLRVQIDDQIGQGSDKDPKSLSGGEKSFSTICLLLALWEAMGCPIRCLDEFDVFMDAVNRRISMKMMIETAREADCTQYILITPQDASSVSPGPDVRVHRLQDPERGQATLNVDPNKSTIAILSHKGEKNVPTSIVGIFLRSSIFQGIILGWIGSISLLVLLVYAFMYSQKMDVNFIWNLRISLFLSTVTVFTRIMSIIVKFILPAILAGIFAFIQTLILKESGATISKLMEASMTCGLWSTQYMLSATDLYIYTIATRTIQRLPGEIQSATNGGLLNPARALKTYQNTSETLQVSNKQNMQVRRHAEAFTNYICSETL</sequence>
<evidence type="ECO:0000259" key="15">
    <source>
        <dbReference type="Pfam" id="PF02463"/>
    </source>
</evidence>
<evidence type="ECO:0000256" key="14">
    <source>
        <dbReference type="SAM" id="Phobius"/>
    </source>
</evidence>
<dbReference type="GO" id="GO:0003697">
    <property type="term" value="F:single-stranded DNA binding"/>
    <property type="evidence" value="ECO:0007669"/>
    <property type="project" value="TreeGrafter"/>
</dbReference>
<dbReference type="GO" id="GO:0000724">
    <property type="term" value="P:double-strand break repair via homologous recombination"/>
    <property type="evidence" value="ECO:0007669"/>
    <property type="project" value="TreeGrafter"/>
</dbReference>
<keyword evidence="6" id="KW-0227">DNA damage</keyword>
<evidence type="ECO:0000256" key="9">
    <source>
        <dbReference type="ARBA" id="ARBA00023172"/>
    </source>
</evidence>
<dbReference type="PANTHER" id="PTHR19306">
    <property type="entry name" value="STRUCTURAL MAINTENANCE OF CHROMOSOMES 5,6 SMC5, SMC6"/>
    <property type="match status" value="1"/>
</dbReference>
<dbReference type="GO" id="GO:0003684">
    <property type="term" value="F:damaged DNA binding"/>
    <property type="evidence" value="ECO:0007669"/>
    <property type="project" value="TreeGrafter"/>
</dbReference>
<evidence type="ECO:0000256" key="13">
    <source>
        <dbReference type="SAM" id="MobiDB-lite"/>
    </source>
</evidence>
<feature type="compositionally biased region" description="Basic and acidic residues" evidence="13">
    <location>
        <begin position="1"/>
        <end position="10"/>
    </location>
</feature>
<organism evidence="16 17">
    <name type="scientific">Funneliformis mosseae</name>
    <name type="common">Endomycorrhizal fungus</name>
    <name type="synonym">Glomus mosseae</name>
    <dbReference type="NCBI Taxonomy" id="27381"/>
    <lineage>
        <taxon>Eukaryota</taxon>
        <taxon>Fungi</taxon>
        <taxon>Fungi incertae sedis</taxon>
        <taxon>Mucoromycota</taxon>
        <taxon>Glomeromycotina</taxon>
        <taxon>Glomeromycetes</taxon>
        <taxon>Glomerales</taxon>
        <taxon>Glomeraceae</taxon>
        <taxon>Funneliformis</taxon>
    </lineage>
</organism>
<feature type="transmembrane region" description="Helical" evidence="14">
    <location>
        <begin position="1120"/>
        <end position="1142"/>
    </location>
</feature>
<evidence type="ECO:0000256" key="3">
    <source>
        <dbReference type="ARBA" id="ARBA00006793"/>
    </source>
</evidence>
<comment type="caution">
    <text evidence="16">The sequence shown here is derived from an EMBL/GenBank/DDBJ whole genome shotgun (WGS) entry which is preliminary data.</text>
</comment>
<dbReference type="GO" id="GO:0035861">
    <property type="term" value="C:site of double-strand break"/>
    <property type="evidence" value="ECO:0007669"/>
    <property type="project" value="TreeGrafter"/>
</dbReference>
<protein>
    <submittedName>
        <fullName evidence="16">4433_t:CDS:1</fullName>
    </submittedName>
</protein>
<keyword evidence="11" id="KW-0539">Nucleus</keyword>
<evidence type="ECO:0000256" key="7">
    <source>
        <dbReference type="ARBA" id="ARBA00022840"/>
    </source>
</evidence>